<dbReference type="Gene3D" id="3.40.50.1820">
    <property type="entry name" value="alpha/beta hydrolase"/>
    <property type="match status" value="1"/>
</dbReference>
<keyword evidence="4" id="KW-1185">Reference proteome</keyword>
<organism evidence="3 4">
    <name type="scientific">Rhodopirellula halodulae</name>
    <dbReference type="NCBI Taxonomy" id="2894198"/>
    <lineage>
        <taxon>Bacteria</taxon>
        <taxon>Pseudomonadati</taxon>
        <taxon>Planctomycetota</taxon>
        <taxon>Planctomycetia</taxon>
        <taxon>Pirellulales</taxon>
        <taxon>Pirellulaceae</taxon>
        <taxon>Rhodopirellula</taxon>
    </lineage>
</organism>
<dbReference type="Pfam" id="PF01764">
    <property type="entry name" value="Lipase_3"/>
    <property type="match status" value="1"/>
</dbReference>
<feature type="region of interest" description="Disordered" evidence="1">
    <location>
        <begin position="288"/>
        <end position="309"/>
    </location>
</feature>
<dbReference type="EMBL" id="JAJKFW010000058">
    <property type="protein sequence ID" value="MCC9644650.1"/>
    <property type="molecule type" value="Genomic_DNA"/>
</dbReference>
<comment type="caution">
    <text evidence="3">The sequence shown here is derived from an EMBL/GenBank/DDBJ whole genome shotgun (WGS) entry which is preliminary data.</text>
</comment>
<evidence type="ECO:0000313" key="3">
    <source>
        <dbReference type="EMBL" id="MCC9644650.1"/>
    </source>
</evidence>
<dbReference type="PANTHER" id="PTHR45856:SF24">
    <property type="entry name" value="FUNGAL LIPASE-LIKE DOMAIN-CONTAINING PROTEIN"/>
    <property type="match status" value="1"/>
</dbReference>
<dbReference type="InterPro" id="IPR051218">
    <property type="entry name" value="Sec_MonoDiacylglyc_Lipase"/>
</dbReference>
<accession>A0ABS8NM59</accession>
<dbReference type="CDD" id="cd00519">
    <property type="entry name" value="Lipase_3"/>
    <property type="match status" value="1"/>
</dbReference>
<sequence length="309" mass="34554">MSEPSDALELKPIAGVVQDPNEVPVVVHSDVKGPIEKMTFLQKSLLFAELAMVAYNDEREATVAAAMVGFPDVTFFDHDGSQAYRFRNDFDCVIACRGTEPNEWNDIRADANAASVLAETAGKVHRGFKTEVDDLWPMLETALVGNEQPVWFCGHSLGGAMATICAGRCYLSHIPSVPQGLFTYGSPRVGDKRYINFVKLPHYRFVNNNDVVTRVPPAWMGYRHCGDEVYIDRNGNLGHLGMLRKRRDRWRGFVRGLRRFRIDHFSDHPLHNYITPILDAVRDEQKAMGRGESAVDASDLTGQDSPTEA</sequence>
<dbReference type="InterPro" id="IPR029058">
    <property type="entry name" value="AB_hydrolase_fold"/>
</dbReference>
<evidence type="ECO:0000259" key="2">
    <source>
        <dbReference type="Pfam" id="PF01764"/>
    </source>
</evidence>
<gene>
    <name evidence="3" type="ORF">LOC71_20440</name>
</gene>
<feature type="compositionally biased region" description="Polar residues" evidence="1">
    <location>
        <begin position="300"/>
        <end position="309"/>
    </location>
</feature>
<evidence type="ECO:0000256" key="1">
    <source>
        <dbReference type="SAM" id="MobiDB-lite"/>
    </source>
</evidence>
<dbReference type="Proteomes" id="UP001430306">
    <property type="component" value="Unassembled WGS sequence"/>
</dbReference>
<feature type="domain" description="Fungal lipase-type" evidence="2">
    <location>
        <begin position="93"/>
        <end position="218"/>
    </location>
</feature>
<protein>
    <submittedName>
        <fullName evidence="3">Lipase family protein</fullName>
    </submittedName>
</protein>
<dbReference type="InterPro" id="IPR002921">
    <property type="entry name" value="Fungal_lipase-type"/>
</dbReference>
<name>A0ABS8NM59_9BACT</name>
<proteinExistence type="predicted"/>
<reference evidence="3" key="1">
    <citation type="submission" date="2021-11" db="EMBL/GenBank/DDBJ databases">
        <title>Genome sequence.</title>
        <authorList>
            <person name="Sun Q."/>
        </authorList>
    </citation>
    <scope>NUCLEOTIDE SEQUENCE</scope>
    <source>
        <strain evidence="3">JC740</strain>
    </source>
</reference>
<dbReference type="PANTHER" id="PTHR45856">
    <property type="entry name" value="ALPHA/BETA-HYDROLASES SUPERFAMILY PROTEIN"/>
    <property type="match status" value="1"/>
</dbReference>
<evidence type="ECO:0000313" key="4">
    <source>
        <dbReference type="Proteomes" id="UP001430306"/>
    </source>
</evidence>
<dbReference type="SUPFAM" id="SSF53474">
    <property type="entry name" value="alpha/beta-Hydrolases"/>
    <property type="match status" value="1"/>
</dbReference>